<gene>
    <name evidence="1" type="ORF">F444_04541</name>
</gene>
<dbReference type="EMBL" id="ANJA01000912">
    <property type="protein sequence ID" value="ETO81085.1"/>
    <property type="molecule type" value="Genomic_DNA"/>
</dbReference>
<evidence type="ECO:0000313" key="2">
    <source>
        <dbReference type="Proteomes" id="UP000028582"/>
    </source>
</evidence>
<accession>A0A081AQC4</accession>
<organism evidence="1 2">
    <name type="scientific">Phytophthora nicotianae P1976</name>
    <dbReference type="NCBI Taxonomy" id="1317066"/>
    <lineage>
        <taxon>Eukaryota</taxon>
        <taxon>Sar</taxon>
        <taxon>Stramenopiles</taxon>
        <taxon>Oomycota</taxon>
        <taxon>Peronosporomycetes</taxon>
        <taxon>Peronosporales</taxon>
        <taxon>Peronosporaceae</taxon>
        <taxon>Phytophthora</taxon>
    </lineage>
</organism>
<evidence type="ECO:0000313" key="1">
    <source>
        <dbReference type="EMBL" id="ETO81085.1"/>
    </source>
</evidence>
<comment type="caution">
    <text evidence="1">The sequence shown here is derived from an EMBL/GenBank/DDBJ whole genome shotgun (WGS) entry which is preliminary data.</text>
</comment>
<protein>
    <submittedName>
        <fullName evidence="1">Uncharacterized protein</fullName>
    </submittedName>
</protein>
<name>A0A081AQC4_PHYNI</name>
<dbReference type="Proteomes" id="UP000028582">
    <property type="component" value="Unassembled WGS sequence"/>
</dbReference>
<sequence length="53" mass="6081">MMLRGVLALPRQQACRRLPRPFTRARCPKQGRRRFMLEVHASVPPELVGVQVA</sequence>
<reference evidence="1 2" key="1">
    <citation type="submission" date="2013-11" db="EMBL/GenBank/DDBJ databases">
        <title>The Genome Sequence of Phytophthora parasitica P1976.</title>
        <authorList>
            <consortium name="The Broad Institute Genomics Platform"/>
            <person name="Russ C."/>
            <person name="Tyler B."/>
            <person name="Panabieres F."/>
            <person name="Shan W."/>
            <person name="Tripathy S."/>
            <person name="Grunwald N."/>
            <person name="Machado M."/>
            <person name="Johnson C.S."/>
            <person name="Walker B."/>
            <person name="Young S."/>
            <person name="Zeng Q."/>
            <person name="Gargeya S."/>
            <person name="Fitzgerald M."/>
            <person name="Haas B."/>
            <person name="Abouelleil A."/>
            <person name="Allen A.W."/>
            <person name="Alvarado L."/>
            <person name="Arachchi H.M."/>
            <person name="Berlin A.M."/>
            <person name="Chapman S.B."/>
            <person name="Gainer-Dewar J."/>
            <person name="Goldberg J."/>
            <person name="Griggs A."/>
            <person name="Gujja S."/>
            <person name="Hansen M."/>
            <person name="Howarth C."/>
            <person name="Imamovic A."/>
            <person name="Ireland A."/>
            <person name="Larimer J."/>
            <person name="McCowan C."/>
            <person name="Murphy C."/>
            <person name="Pearson M."/>
            <person name="Poon T.W."/>
            <person name="Priest M."/>
            <person name="Roberts A."/>
            <person name="Saif S."/>
            <person name="Shea T."/>
            <person name="Sisk P."/>
            <person name="Sykes S."/>
            <person name="Wortman J."/>
            <person name="Nusbaum C."/>
            <person name="Birren B."/>
        </authorList>
    </citation>
    <scope>NUCLEOTIDE SEQUENCE [LARGE SCALE GENOMIC DNA]</scope>
    <source>
        <strain evidence="1 2">P1976</strain>
    </source>
</reference>
<dbReference type="AlphaFoldDB" id="A0A081AQC4"/>
<proteinExistence type="predicted"/>